<dbReference type="SUPFAM" id="SSF57424">
    <property type="entry name" value="LDL receptor-like module"/>
    <property type="match status" value="1"/>
</dbReference>
<evidence type="ECO:0000313" key="5">
    <source>
        <dbReference type="RefSeq" id="XP_025833876.1"/>
    </source>
</evidence>
<dbReference type="SUPFAM" id="SSF49854">
    <property type="entry name" value="Spermadhesin, CUB domain"/>
    <property type="match status" value="2"/>
</dbReference>
<reference evidence="5" key="1">
    <citation type="submission" date="2025-08" db="UniProtKB">
        <authorList>
            <consortium name="RefSeq"/>
        </authorList>
    </citation>
    <scope>IDENTIFICATION</scope>
    <source>
        <tissue evidence="5">Entire body</tissue>
    </source>
</reference>
<evidence type="ECO:0000313" key="4">
    <source>
        <dbReference type="Proteomes" id="UP000192223"/>
    </source>
</evidence>
<dbReference type="GeneID" id="112905517"/>
<evidence type="ECO:0000256" key="1">
    <source>
        <dbReference type="ARBA" id="ARBA00023157"/>
    </source>
</evidence>
<dbReference type="InterPro" id="IPR002172">
    <property type="entry name" value="LDrepeatLR_classA_rpt"/>
</dbReference>
<dbReference type="PANTHER" id="PTHR47537">
    <property type="entry name" value="CUBILIN"/>
    <property type="match status" value="1"/>
</dbReference>
<keyword evidence="3" id="KW-1133">Transmembrane helix</keyword>
<dbReference type="InParanoid" id="A0A7F5RD29"/>
<dbReference type="RefSeq" id="XP_025833876.1">
    <property type="nucleotide sequence ID" value="XM_025978091.1"/>
</dbReference>
<keyword evidence="3" id="KW-0472">Membrane</keyword>
<evidence type="ECO:0000256" key="2">
    <source>
        <dbReference type="PROSITE-ProRule" id="PRU00124"/>
    </source>
</evidence>
<dbReference type="OrthoDB" id="10037824at2759"/>
<organism evidence="4 5">
    <name type="scientific">Agrilus planipennis</name>
    <name type="common">Emerald ash borer</name>
    <name type="synonym">Agrilus marcopoli</name>
    <dbReference type="NCBI Taxonomy" id="224129"/>
    <lineage>
        <taxon>Eukaryota</taxon>
        <taxon>Metazoa</taxon>
        <taxon>Ecdysozoa</taxon>
        <taxon>Arthropoda</taxon>
        <taxon>Hexapoda</taxon>
        <taxon>Insecta</taxon>
        <taxon>Pterygota</taxon>
        <taxon>Neoptera</taxon>
        <taxon>Endopterygota</taxon>
        <taxon>Coleoptera</taxon>
        <taxon>Polyphaga</taxon>
        <taxon>Elateriformia</taxon>
        <taxon>Buprestoidea</taxon>
        <taxon>Buprestidae</taxon>
        <taxon>Agrilinae</taxon>
        <taxon>Agrilus</taxon>
    </lineage>
</organism>
<protein>
    <submittedName>
        <fullName evidence="5">Uncharacterized protein LOC112905517</fullName>
    </submittedName>
</protein>
<feature type="transmembrane region" description="Helical" evidence="3">
    <location>
        <begin position="327"/>
        <end position="354"/>
    </location>
</feature>
<evidence type="ECO:0000256" key="3">
    <source>
        <dbReference type="SAM" id="Phobius"/>
    </source>
</evidence>
<sequence>MTDHGGVESVRCFVSYHKGRLQEYHAGFLQKKNRESLSGLLISIIPQIFYVEKESSQYIEDGKKCEFILTPIDNSSGFLQSPRHSLPPNTTCHYHFKGQKHEVIWITFIKYYVAGEKVGNFGYDDCNVELQLWDGDFGESGKSKQKNALISRFCKDEKPKLCDHSLLRNATRTTRPCEMHESYISSGSELSISFSNRYGNVLLPVQFLLKYEFVDLFQEGYNMTSTCDRVFQGGTGKFSSPKTTFLYGRGGQENLRCSYMFEFPEDHRLKLTFTRATLAPCTLHPMSSSCPELGACISSDLWCDGLVHCPSGSDEQEVNCSINKGRFIIQVLTSSAVLAGLLTAIFIVATFIFWKRWKREKKTAITSVTDHTFLEFKTGFC</sequence>
<dbReference type="AlphaFoldDB" id="A0A7F5RD29"/>
<dbReference type="CDD" id="cd00112">
    <property type="entry name" value="LDLa"/>
    <property type="match status" value="1"/>
</dbReference>
<dbReference type="InterPro" id="IPR036055">
    <property type="entry name" value="LDL_receptor-like_sf"/>
</dbReference>
<keyword evidence="3" id="KW-0812">Transmembrane</keyword>
<proteinExistence type="predicted"/>
<dbReference type="PANTHER" id="PTHR47537:SF3">
    <property type="entry name" value="CUB DOMAIN-CONTAINING PROTEIN"/>
    <property type="match status" value="1"/>
</dbReference>
<name>A0A7F5RD29_AGRPL</name>
<accession>A0A7F5RD29</accession>
<keyword evidence="1" id="KW-1015">Disulfide bond</keyword>
<dbReference type="PROSITE" id="PS50068">
    <property type="entry name" value="LDLRA_2"/>
    <property type="match status" value="1"/>
</dbReference>
<comment type="caution">
    <text evidence="2">Lacks conserved residue(s) required for the propagation of feature annotation.</text>
</comment>
<dbReference type="Gene3D" id="2.60.120.290">
    <property type="entry name" value="Spermadhesin, CUB domain"/>
    <property type="match status" value="2"/>
</dbReference>
<dbReference type="KEGG" id="apln:112905517"/>
<keyword evidence="4" id="KW-1185">Reference proteome</keyword>
<dbReference type="InterPro" id="IPR053207">
    <property type="entry name" value="Non-NMDA_GluR_Accessory"/>
</dbReference>
<gene>
    <name evidence="5" type="primary">LOC112905517</name>
</gene>
<dbReference type="Proteomes" id="UP000192223">
    <property type="component" value="Unplaced"/>
</dbReference>
<dbReference type="GO" id="GO:0005886">
    <property type="term" value="C:plasma membrane"/>
    <property type="evidence" value="ECO:0007669"/>
    <property type="project" value="TreeGrafter"/>
</dbReference>
<dbReference type="InterPro" id="IPR035914">
    <property type="entry name" value="Sperma_CUB_dom_sf"/>
</dbReference>
<dbReference type="SMART" id="SM00192">
    <property type="entry name" value="LDLa"/>
    <property type="match status" value="1"/>
</dbReference>